<dbReference type="InterPro" id="IPR036322">
    <property type="entry name" value="WD40_repeat_dom_sf"/>
</dbReference>
<reference evidence="2" key="1">
    <citation type="submission" date="2021-09" db="EMBL/GenBank/DDBJ databases">
        <authorList>
            <consortium name="AG Swart"/>
            <person name="Singh M."/>
            <person name="Singh A."/>
            <person name="Seah K."/>
            <person name="Emmerich C."/>
        </authorList>
    </citation>
    <scope>NUCLEOTIDE SEQUENCE</scope>
    <source>
        <strain evidence="2">ATCC30299</strain>
    </source>
</reference>
<gene>
    <name evidence="2" type="ORF">BSTOLATCC_MIC28926</name>
</gene>
<feature type="region of interest" description="Disordered" evidence="1">
    <location>
        <begin position="443"/>
        <end position="465"/>
    </location>
</feature>
<evidence type="ECO:0000256" key="1">
    <source>
        <dbReference type="SAM" id="MobiDB-lite"/>
    </source>
</evidence>
<name>A0AAU9J426_9CILI</name>
<sequence length="465" mass="51755">MVLFLYLLGLAAALPAEPLDSEISSTFSNLNKLTKARKYLLSANTDKKDSANLLSIPELIEPQDYELGRFIPKFTLHTNQTISALEFIALKPLSIYKNGISQGIISIYTDGVLEIHDLAGDLLYRHNLGYSSSLIAATSNFDDIKFALVSPDDKLVIFTVKIDKAKNSPFTPIEFGNQTHKMSIEIKKDTESPLYQSAKPTCILHYVKSGQKNWVIGDSLGGVSFHHMNGTWLKRTESLGYPITSLDRLGPQLVFSAGDSIAVLNTHTMALSHKCEGPAGIITDIAIDQMSGAVIYALLDSKDVLVFEARHQQKNDYVCKNIGRIHSPSSNEKYRMNMIKDYLTVLGSNGELSLYDSSLLSKGIHIHPTQMTISKKNITPLFRTLKLQTYGSVMIFAKENDIAVYEIIQPKVPESWDMGNIRTIGIVLAVLGAILWQYFKKGKRPTPTASRKSKKNEPPFAKKRR</sequence>
<evidence type="ECO:0000313" key="2">
    <source>
        <dbReference type="EMBL" id="CAG9321650.1"/>
    </source>
</evidence>
<proteinExistence type="predicted"/>
<organism evidence="2 3">
    <name type="scientific">Blepharisma stoltei</name>
    <dbReference type="NCBI Taxonomy" id="1481888"/>
    <lineage>
        <taxon>Eukaryota</taxon>
        <taxon>Sar</taxon>
        <taxon>Alveolata</taxon>
        <taxon>Ciliophora</taxon>
        <taxon>Postciliodesmatophora</taxon>
        <taxon>Heterotrichea</taxon>
        <taxon>Heterotrichida</taxon>
        <taxon>Blepharismidae</taxon>
        <taxon>Blepharisma</taxon>
    </lineage>
</organism>
<dbReference type="AlphaFoldDB" id="A0AAU9J426"/>
<protein>
    <submittedName>
        <fullName evidence="2">Uncharacterized protein</fullName>
    </submittedName>
</protein>
<dbReference type="EMBL" id="CAJZBQ010000028">
    <property type="protein sequence ID" value="CAG9321650.1"/>
    <property type="molecule type" value="Genomic_DNA"/>
</dbReference>
<keyword evidence="3" id="KW-1185">Reference proteome</keyword>
<dbReference type="SUPFAM" id="SSF50978">
    <property type="entry name" value="WD40 repeat-like"/>
    <property type="match status" value="1"/>
</dbReference>
<evidence type="ECO:0000313" key="3">
    <source>
        <dbReference type="Proteomes" id="UP001162131"/>
    </source>
</evidence>
<comment type="caution">
    <text evidence="2">The sequence shown here is derived from an EMBL/GenBank/DDBJ whole genome shotgun (WGS) entry which is preliminary data.</text>
</comment>
<dbReference type="Proteomes" id="UP001162131">
    <property type="component" value="Unassembled WGS sequence"/>
</dbReference>
<accession>A0AAU9J426</accession>